<dbReference type="GO" id="GO:0046872">
    <property type="term" value="F:metal ion binding"/>
    <property type="evidence" value="ECO:0007669"/>
    <property type="project" value="UniProtKB-KW"/>
</dbReference>
<keyword evidence="6" id="KW-0325">Glycoprotein</keyword>
<dbReference type="KEGG" id="spu:591704"/>
<keyword evidence="5" id="KW-0106">Calcium</keyword>
<dbReference type="FunCoup" id="A0A7M7P160">
    <property type="interactions" value="75"/>
</dbReference>
<dbReference type="PANTHER" id="PTHR10342:SF274">
    <property type="entry name" value="ARYLSULFATASE B"/>
    <property type="match status" value="1"/>
</dbReference>
<dbReference type="GeneID" id="591704"/>
<evidence type="ECO:0000256" key="1">
    <source>
        <dbReference type="ARBA" id="ARBA00001913"/>
    </source>
</evidence>
<evidence type="ECO:0000259" key="8">
    <source>
        <dbReference type="Pfam" id="PF00884"/>
    </source>
</evidence>
<sequence>MVQYLTMALRGLLRFVFLFHLLTFATSDQSHTGRPNVVFILADDFGYNDVGYHGREHGSMVLTPNLDGLAGEGVKLEKYYVQPICSPTRSQLLSGRYQIHTGLQYGVIRPAQPHCLPLDEVTLPQKLKERDYATHMVGKWHIGFYKDACTPTERGFDSYFGYLSGAEDYYSHSRSFQIGSKTLKGLDLMANKTPAFQYKGQYSTHLFTSKAIDVINNHERSKPLFLYLAYQAVHSPLQVPSKYEEPYANITSSARRAYAGMVSCMDEGIGNVTRALVDAGLYNNTIIIFSTDNGGPINVGANNWPLRGSKGSLWEGGVRGVGFVHSPLLPPSVKGTINHELIHVSDWLPTIVAGMAGGSLNGTKPLDGYDVWNSIRGMDPSPRQELLHNLDPLDVAADFEGDAKCSGKKTTECRMIPGKFNTSMKAALRVGDWKIQTGSGAKYSGDVQVNLWKPPPESGLHTIYPVQKPKQKVWLFNITADPLEENDLSDTYPDVVAQLLHRLQYYYKDSVPPRYPPPDVNADPALHGGAWGPWE</sequence>
<evidence type="ECO:0000313" key="10">
    <source>
        <dbReference type="Proteomes" id="UP000007110"/>
    </source>
</evidence>
<feature type="signal peptide" evidence="7">
    <location>
        <begin position="1"/>
        <end position="27"/>
    </location>
</feature>
<reference evidence="9" key="2">
    <citation type="submission" date="2021-01" db="UniProtKB">
        <authorList>
            <consortium name="EnsemblMetazoa"/>
        </authorList>
    </citation>
    <scope>IDENTIFICATION</scope>
</reference>
<dbReference type="InterPro" id="IPR000917">
    <property type="entry name" value="Sulfatase_N"/>
</dbReference>
<feature type="chain" id="PRO_5033597297" description="Sulfatase N-terminal domain-containing protein" evidence="7">
    <location>
        <begin position="28"/>
        <end position="535"/>
    </location>
</feature>
<dbReference type="CDD" id="cd16029">
    <property type="entry name" value="4-S"/>
    <property type="match status" value="1"/>
</dbReference>
<dbReference type="InterPro" id="IPR047115">
    <property type="entry name" value="ARSB"/>
</dbReference>
<evidence type="ECO:0000256" key="5">
    <source>
        <dbReference type="ARBA" id="ARBA00022837"/>
    </source>
</evidence>
<evidence type="ECO:0000256" key="3">
    <source>
        <dbReference type="ARBA" id="ARBA00022723"/>
    </source>
</evidence>
<dbReference type="Proteomes" id="UP000007110">
    <property type="component" value="Unassembled WGS sequence"/>
</dbReference>
<dbReference type="RefSeq" id="XP_030844517.1">
    <property type="nucleotide sequence ID" value="XM_030988657.1"/>
</dbReference>
<dbReference type="FunFam" id="3.40.720.10:FF:000007">
    <property type="entry name" value="Arylsulfatase family, member J"/>
    <property type="match status" value="1"/>
</dbReference>
<dbReference type="Pfam" id="PF00884">
    <property type="entry name" value="Sulfatase"/>
    <property type="match status" value="1"/>
</dbReference>
<dbReference type="SUPFAM" id="SSF53649">
    <property type="entry name" value="Alkaline phosphatase-like"/>
    <property type="match status" value="1"/>
</dbReference>
<protein>
    <recommendedName>
        <fullName evidence="8">Sulfatase N-terminal domain-containing protein</fullName>
    </recommendedName>
</protein>
<organism evidence="9 10">
    <name type="scientific">Strongylocentrotus purpuratus</name>
    <name type="common">Purple sea urchin</name>
    <dbReference type="NCBI Taxonomy" id="7668"/>
    <lineage>
        <taxon>Eukaryota</taxon>
        <taxon>Metazoa</taxon>
        <taxon>Echinodermata</taxon>
        <taxon>Eleutherozoa</taxon>
        <taxon>Echinozoa</taxon>
        <taxon>Echinoidea</taxon>
        <taxon>Euechinoidea</taxon>
        <taxon>Echinacea</taxon>
        <taxon>Camarodonta</taxon>
        <taxon>Echinidea</taxon>
        <taxon>Strongylocentrotidae</taxon>
        <taxon>Strongylocentrotus</taxon>
    </lineage>
</organism>
<dbReference type="AlphaFoldDB" id="A0A7M7P160"/>
<dbReference type="GO" id="GO:0008484">
    <property type="term" value="F:sulfuric ester hydrolase activity"/>
    <property type="evidence" value="ECO:0000318"/>
    <property type="project" value="GO_Central"/>
</dbReference>
<dbReference type="OMA" id="ANMFTER"/>
<feature type="domain" description="Sulfatase N-terminal" evidence="8">
    <location>
        <begin position="35"/>
        <end position="353"/>
    </location>
</feature>
<keyword evidence="4" id="KW-0378">Hydrolase</keyword>
<evidence type="ECO:0000256" key="7">
    <source>
        <dbReference type="SAM" id="SignalP"/>
    </source>
</evidence>
<dbReference type="OrthoDB" id="103349at2759"/>
<keyword evidence="3" id="KW-0479">Metal-binding</keyword>
<dbReference type="InParanoid" id="A0A7M7P160"/>
<dbReference type="Gene3D" id="3.30.1120.10">
    <property type="match status" value="1"/>
</dbReference>
<dbReference type="PANTHER" id="PTHR10342">
    <property type="entry name" value="ARYLSULFATASE"/>
    <property type="match status" value="1"/>
</dbReference>
<name>A0A7M7P160_STRPU</name>
<dbReference type="Gene3D" id="3.40.720.10">
    <property type="entry name" value="Alkaline Phosphatase, subunit A"/>
    <property type="match status" value="1"/>
</dbReference>
<comment type="cofactor">
    <cofactor evidence="1">
        <name>Ca(2+)</name>
        <dbReference type="ChEBI" id="CHEBI:29108"/>
    </cofactor>
</comment>
<evidence type="ECO:0000256" key="2">
    <source>
        <dbReference type="ARBA" id="ARBA00008779"/>
    </source>
</evidence>
<evidence type="ECO:0000256" key="4">
    <source>
        <dbReference type="ARBA" id="ARBA00022801"/>
    </source>
</evidence>
<comment type="similarity">
    <text evidence="2">Belongs to the sulfatase family.</text>
</comment>
<dbReference type="EnsemblMetazoa" id="XM_030988658">
    <property type="protein sequence ID" value="XP_030844518"/>
    <property type="gene ID" value="LOC591704"/>
</dbReference>
<dbReference type="InterPro" id="IPR017850">
    <property type="entry name" value="Alkaline_phosphatase_core_sf"/>
</dbReference>
<evidence type="ECO:0000313" key="9">
    <source>
        <dbReference type="EnsemblMetazoa" id="XP_030844517"/>
    </source>
</evidence>
<keyword evidence="7" id="KW-0732">Signal</keyword>
<dbReference type="EnsemblMetazoa" id="XM_030988657">
    <property type="protein sequence ID" value="XP_030844517"/>
    <property type="gene ID" value="LOC591704"/>
</dbReference>
<accession>A0A7M7P160</accession>
<reference evidence="10" key="1">
    <citation type="submission" date="2015-02" db="EMBL/GenBank/DDBJ databases">
        <title>Genome sequencing for Strongylocentrotus purpuratus.</title>
        <authorList>
            <person name="Murali S."/>
            <person name="Liu Y."/>
            <person name="Vee V."/>
            <person name="English A."/>
            <person name="Wang M."/>
            <person name="Skinner E."/>
            <person name="Han Y."/>
            <person name="Muzny D.M."/>
            <person name="Worley K.C."/>
            <person name="Gibbs R.A."/>
        </authorList>
    </citation>
    <scope>NUCLEOTIDE SEQUENCE</scope>
</reference>
<keyword evidence="10" id="KW-1185">Reference proteome</keyword>
<dbReference type="RefSeq" id="XP_030844518.1">
    <property type="nucleotide sequence ID" value="XM_030988658.1"/>
</dbReference>
<proteinExistence type="inferred from homology"/>
<evidence type="ECO:0000256" key="6">
    <source>
        <dbReference type="ARBA" id="ARBA00023180"/>
    </source>
</evidence>